<feature type="transmembrane region" description="Helical" evidence="1">
    <location>
        <begin position="128"/>
        <end position="152"/>
    </location>
</feature>
<reference evidence="2 3" key="1">
    <citation type="submission" date="2018-05" db="EMBL/GenBank/DDBJ databases">
        <title>Isolation and characterization of genus Methanoculleus species and their viruses from deep sea marine sediment offshore southwestern Taiwan.</title>
        <authorList>
            <person name="Wei W.-H."/>
            <person name="Chen W.-C."/>
            <person name="Lai M.-C."/>
            <person name="Chen S.-C."/>
        </authorList>
    </citation>
    <scope>NUCLEOTIDE SEQUENCE [LARGE SCALE GENOMIC DNA]</scope>
    <source>
        <strain evidence="2 3">CWC-02</strain>
    </source>
</reference>
<keyword evidence="1" id="KW-1133">Transmembrane helix</keyword>
<evidence type="ECO:0000256" key="1">
    <source>
        <dbReference type="SAM" id="Phobius"/>
    </source>
</evidence>
<dbReference type="Proteomes" id="UP001523230">
    <property type="component" value="Unassembled WGS sequence"/>
</dbReference>
<comment type="caution">
    <text evidence="2">The sequence shown here is derived from an EMBL/GenBank/DDBJ whole genome shotgun (WGS) entry which is preliminary data.</text>
</comment>
<name>A0ABD4T9M7_9EURY</name>
<keyword evidence="3" id="KW-1185">Reference proteome</keyword>
<sequence>MPHEHFTGQHRRLGRTAAWAVFFLLVAYAVTLVLGLLSLQSPADPIGDPYFSLLELLIVVLAPLMVVVMVAVHGYASPGARAYSLTALASMVIMAGITSSVHFVILTVSRRIASAGFPWASFLFSFEWPSVVYALDILAWDVFFALSMLFAAPVFRTGRLEKTVGVLMVASGVLSLAGLAGVPLGDMNIRNIGILGYVGVSLIVFPLLAIVFGRAQPAPGEAG</sequence>
<feature type="transmembrane region" description="Helical" evidence="1">
    <location>
        <begin position="164"/>
        <end position="182"/>
    </location>
</feature>
<dbReference type="EMBL" id="QFDM01000001">
    <property type="protein sequence ID" value="MCM2464892.1"/>
    <property type="molecule type" value="Genomic_DNA"/>
</dbReference>
<feature type="transmembrane region" description="Helical" evidence="1">
    <location>
        <begin position="50"/>
        <end position="72"/>
    </location>
</feature>
<evidence type="ECO:0000313" key="3">
    <source>
        <dbReference type="Proteomes" id="UP001523230"/>
    </source>
</evidence>
<keyword evidence="1" id="KW-0472">Membrane</keyword>
<feature type="transmembrane region" description="Helical" evidence="1">
    <location>
        <begin position="194"/>
        <end position="213"/>
    </location>
</feature>
<keyword evidence="1" id="KW-0812">Transmembrane</keyword>
<dbReference type="RefSeq" id="WP_250986149.1">
    <property type="nucleotide sequence ID" value="NZ_QFDM01000001.1"/>
</dbReference>
<organism evidence="2 3">
    <name type="scientific">Methanoculleus oceani</name>
    <dbReference type="NCBI Taxonomy" id="2184756"/>
    <lineage>
        <taxon>Archaea</taxon>
        <taxon>Methanobacteriati</taxon>
        <taxon>Methanobacteriota</taxon>
        <taxon>Stenosarchaea group</taxon>
        <taxon>Methanomicrobia</taxon>
        <taxon>Methanomicrobiales</taxon>
        <taxon>Methanomicrobiaceae</taxon>
        <taxon>Methanoculleus</taxon>
    </lineage>
</organism>
<dbReference type="AlphaFoldDB" id="A0ABD4T9M7"/>
<protein>
    <submittedName>
        <fullName evidence="2">Uncharacterized protein</fullName>
    </submittedName>
</protein>
<proteinExistence type="predicted"/>
<accession>A0ABD4T9M7</accession>
<evidence type="ECO:0000313" key="2">
    <source>
        <dbReference type="EMBL" id="MCM2464892.1"/>
    </source>
</evidence>
<gene>
    <name evidence="2" type="ORF">DIC75_00950</name>
</gene>
<feature type="transmembrane region" description="Helical" evidence="1">
    <location>
        <begin position="16"/>
        <end position="38"/>
    </location>
</feature>
<feature type="transmembrane region" description="Helical" evidence="1">
    <location>
        <begin position="84"/>
        <end position="108"/>
    </location>
</feature>